<evidence type="ECO:0000313" key="4">
    <source>
        <dbReference type="EMBL" id="PVD26109.1"/>
    </source>
</evidence>
<evidence type="ECO:0000313" key="5">
    <source>
        <dbReference type="Proteomes" id="UP000245119"/>
    </source>
</evidence>
<evidence type="ECO:0000256" key="3">
    <source>
        <dbReference type="ARBA" id="ARBA00013105"/>
    </source>
</evidence>
<protein>
    <recommendedName>
        <fullName evidence="3">trans-L-3-hydroxyproline dehydratase</fullName>
        <ecNumber evidence="3">4.2.1.77</ecNumber>
    </recommendedName>
</protein>
<evidence type="ECO:0000256" key="2">
    <source>
        <dbReference type="ARBA" id="ARBA00007529"/>
    </source>
</evidence>
<dbReference type="Gene3D" id="3.10.310.10">
    <property type="entry name" value="Diaminopimelate Epimerase, Chain A, domain 1"/>
    <property type="match status" value="2"/>
</dbReference>
<dbReference type="SFLD" id="SFLDS00028">
    <property type="entry name" value="Proline_Racemase"/>
    <property type="match status" value="1"/>
</dbReference>
<dbReference type="AlphaFoldDB" id="A0A2T7NY66"/>
<comment type="caution">
    <text evidence="4">The sequence shown here is derived from an EMBL/GenBank/DDBJ whole genome shotgun (WGS) entry which is preliminary data.</text>
</comment>
<comment type="similarity">
    <text evidence="2">Belongs to the proline racemase family.</text>
</comment>
<comment type="catalytic activity">
    <reaction evidence="1">
        <text>trans-3-hydroxy-L-proline = 1-pyrroline-2-carboxylate + H2O</text>
        <dbReference type="Rhea" id="RHEA:10320"/>
        <dbReference type="ChEBI" id="CHEBI:15377"/>
        <dbReference type="ChEBI" id="CHEBI:39785"/>
        <dbReference type="ChEBI" id="CHEBI:57938"/>
        <dbReference type="EC" id="4.2.1.77"/>
    </reaction>
</comment>
<organism evidence="4 5">
    <name type="scientific">Pomacea canaliculata</name>
    <name type="common">Golden apple snail</name>
    <dbReference type="NCBI Taxonomy" id="400727"/>
    <lineage>
        <taxon>Eukaryota</taxon>
        <taxon>Metazoa</taxon>
        <taxon>Spiralia</taxon>
        <taxon>Lophotrochozoa</taxon>
        <taxon>Mollusca</taxon>
        <taxon>Gastropoda</taxon>
        <taxon>Caenogastropoda</taxon>
        <taxon>Architaenioglossa</taxon>
        <taxon>Ampullarioidea</taxon>
        <taxon>Ampullariidae</taxon>
        <taxon>Pomacea</taxon>
    </lineage>
</organism>
<dbReference type="STRING" id="400727.A0A2T7NY66"/>
<dbReference type="GO" id="GO:0050346">
    <property type="term" value="F:trans-L-3-hydroxyproline dehydratase activity"/>
    <property type="evidence" value="ECO:0007669"/>
    <property type="project" value="UniProtKB-EC"/>
</dbReference>
<dbReference type="InterPro" id="IPR008794">
    <property type="entry name" value="Pro_racemase_fam"/>
</dbReference>
<dbReference type="FunFam" id="3.10.310.10:FF:000003">
    <property type="entry name" value="Proline racemase"/>
    <property type="match status" value="1"/>
</dbReference>
<dbReference type="OrthoDB" id="6409228at2759"/>
<keyword evidence="5" id="KW-1185">Reference proteome</keyword>
<dbReference type="PIRSF" id="PIRSF029792">
    <property type="entry name" value="Pro_racemase"/>
    <property type="match status" value="1"/>
</dbReference>
<evidence type="ECO:0000256" key="1">
    <source>
        <dbReference type="ARBA" id="ARBA00001148"/>
    </source>
</evidence>
<proteinExistence type="inferred from homology"/>
<dbReference type="PANTHER" id="PTHR33442">
    <property type="entry name" value="TRANS-3-HYDROXY-L-PROLINE DEHYDRATASE"/>
    <property type="match status" value="1"/>
</dbReference>
<dbReference type="EC" id="4.2.1.77" evidence="3"/>
<reference evidence="4 5" key="1">
    <citation type="submission" date="2018-04" db="EMBL/GenBank/DDBJ databases">
        <title>The genome of golden apple snail Pomacea canaliculata provides insight into stress tolerance and invasive adaptation.</title>
        <authorList>
            <person name="Liu C."/>
            <person name="Liu B."/>
            <person name="Ren Y."/>
            <person name="Zhang Y."/>
            <person name="Wang H."/>
            <person name="Li S."/>
            <person name="Jiang F."/>
            <person name="Yin L."/>
            <person name="Zhang G."/>
            <person name="Qian W."/>
            <person name="Fan W."/>
        </authorList>
    </citation>
    <scope>NUCLEOTIDE SEQUENCE [LARGE SCALE GENOMIC DNA]</scope>
    <source>
        <strain evidence="4">SZHN2017</strain>
        <tissue evidence="4">Muscle</tissue>
    </source>
</reference>
<sequence length="334" mass="36193">MHTGGEPLRIIESGFPEAEGRTLLEKRAWLRQRADHYRKFLMFEPRGHCDMYGALLTTPDLPGVDVGVIFMHNEGYSTMCGHGVIALGRYIVDRKLVTPVSPETEVVIQCPCGPVKARVEYNFNQSGRVSFESVPSYVFALDVTLPVPGVGDVTVDVSYGGAFYVFVPASRLNLDLNVTAIATLADAAQAVTGKSSKTHLNLLHPHSQDLAFVYGTILTDDYTQSVDGPATNLCVFANKQVDRSPCGSGCSARVALEYRRGIISLGQKLYFRSAVTGSVFATIAVREVEVKQAGPQDSDVVGVVTEVSGNAYYSGQSTFCVEQDDPLTPGFLPR</sequence>
<dbReference type="PANTHER" id="PTHR33442:SF1">
    <property type="entry name" value="TRANS-3-HYDROXY-L-PROLINE DEHYDRATASE"/>
    <property type="match status" value="1"/>
</dbReference>
<gene>
    <name evidence="4" type="ORF">C0Q70_13777</name>
</gene>
<name>A0A2T7NY66_POMCA</name>
<dbReference type="EMBL" id="PZQS01000008">
    <property type="protein sequence ID" value="PVD26109.1"/>
    <property type="molecule type" value="Genomic_DNA"/>
</dbReference>
<dbReference type="Pfam" id="PF05544">
    <property type="entry name" value="Pro_racemase"/>
    <property type="match status" value="1"/>
</dbReference>
<dbReference type="Proteomes" id="UP000245119">
    <property type="component" value="Linkage Group LG8"/>
</dbReference>
<dbReference type="SUPFAM" id="SSF54506">
    <property type="entry name" value="Diaminopimelate epimerase-like"/>
    <property type="match status" value="1"/>
</dbReference>
<accession>A0A2T7NY66</accession>